<evidence type="ECO:0000256" key="5">
    <source>
        <dbReference type="SAM" id="Phobius"/>
    </source>
</evidence>
<feature type="transmembrane region" description="Helical" evidence="5">
    <location>
        <begin position="145"/>
        <end position="165"/>
    </location>
</feature>
<reference evidence="7 8" key="1">
    <citation type="submission" date="2019-03" db="EMBL/GenBank/DDBJ databases">
        <title>Nitrincola sp. nov. isolated from an Indian soda lake.</title>
        <authorList>
            <person name="Joshi A."/>
            <person name="Thite S.V."/>
            <person name="Joseph N."/>
            <person name="Dhotre D."/>
            <person name="Moorthy M."/>
            <person name="Shouche Y.S."/>
        </authorList>
    </citation>
    <scope>NUCLEOTIDE SEQUENCE [LARGE SCALE GENOMIC DNA]</scope>
    <source>
        <strain evidence="7 8">MEB193</strain>
    </source>
</reference>
<dbReference type="InterPro" id="IPR000620">
    <property type="entry name" value="EamA_dom"/>
</dbReference>
<dbReference type="EMBL" id="SMRS01000003">
    <property type="protein sequence ID" value="KAA0875406.1"/>
    <property type="molecule type" value="Genomic_DNA"/>
</dbReference>
<feature type="transmembrane region" description="Helical" evidence="5">
    <location>
        <begin position="234"/>
        <end position="253"/>
    </location>
</feature>
<comment type="subcellular location">
    <subcellularLocation>
        <location evidence="1">Membrane</location>
        <topology evidence="1">Multi-pass membrane protein</topology>
    </subcellularLocation>
</comment>
<evidence type="ECO:0000256" key="3">
    <source>
        <dbReference type="ARBA" id="ARBA00022989"/>
    </source>
</evidence>
<evidence type="ECO:0000313" key="8">
    <source>
        <dbReference type="Proteomes" id="UP000325302"/>
    </source>
</evidence>
<dbReference type="InterPro" id="IPR037185">
    <property type="entry name" value="EmrE-like"/>
</dbReference>
<dbReference type="SUPFAM" id="SSF103481">
    <property type="entry name" value="Multidrug resistance efflux transporter EmrE"/>
    <property type="match status" value="2"/>
</dbReference>
<feature type="domain" description="EamA" evidence="6">
    <location>
        <begin position="147"/>
        <end position="276"/>
    </location>
</feature>
<proteinExistence type="predicted"/>
<feature type="transmembrane region" description="Helical" evidence="5">
    <location>
        <begin position="204"/>
        <end position="222"/>
    </location>
</feature>
<dbReference type="PANTHER" id="PTHR22911:SF6">
    <property type="entry name" value="SOLUTE CARRIER FAMILY 35 MEMBER G1"/>
    <property type="match status" value="1"/>
</dbReference>
<feature type="transmembrane region" description="Helical" evidence="5">
    <location>
        <begin position="259"/>
        <end position="277"/>
    </location>
</feature>
<evidence type="ECO:0000256" key="2">
    <source>
        <dbReference type="ARBA" id="ARBA00022692"/>
    </source>
</evidence>
<evidence type="ECO:0000313" key="7">
    <source>
        <dbReference type="EMBL" id="KAA0875406.1"/>
    </source>
</evidence>
<feature type="transmembrane region" description="Helical" evidence="5">
    <location>
        <begin position="177"/>
        <end position="198"/>
    </location>
</feature>
<keyword evidence="3 5" id="KW-1133">Transmembrane helix</keyword>
<keyword evidence="8" id="KW-1185">Reference proteome</keyword>
<dbReference type="OrthoDB" id="148351at2"/>
<sequence length="294" mass="32328">MQPLVWGASLIFGSELALVLSGIMIREVSDSLPTAQIVFLRNLLALLWLLPWILRHPRKLTPGQRLPIHLLRAALGVSAMSCLFYAWAHLPLAQAAMLKQTAPFFLPFIALWWLKERIRSSMLISIFLGFVGIACILQPEEGRWHTAVFIGLLGAFLAATAKVSVRRLGAEESPQTIVVYFAILGSLFTALPAAWHWVPISTTDGLWLLGIAGLSTLAQLLMTRAYTLAPAGQLAAFTYSSVVFAALIGAIVWDEQINALTWIGMFIVCMAAALILYRRPSAAAVEPHRESRSR</sequence>
<feature type="domain" description="EamA" evidence="6">
    <location>
        <begin position="6"/>
        <end position="137"/>
    </location>
</feature>
<comment type="caution">
    <text evidence="7">The sequence shown here is derived from an EMBL/GenBank/DDBJ whole genome shotgun (WGS) entry which is preliminary data.</text>
</comment>
<accession>A0A5A9W3S2</accession>
<dbReference type="GO" id="GO:0016020">
    <property type="term" value="C:membrane"/>
    <property type="evidence" value="ECO:0007669"/>
    <property type="project" value="UniProtKB-SubCell"/>
</dbReference>
<evidence type="ECO:0000256" key="1">
    <source>
        <dbReference type="ARBA" id="ARBA00004141"/>
    </source>
</evidence>
<keyword evidence="4 5" id="KW-0472">Membrane</keyword>
<evidence type="ECO:0000256" key="4">
    <source>
        <dbReference type="ARBA" id="ARBA00023136"/>
    </source>
</evidence>
<feature type="transmembrane region" description="Helical" evidence="5">
    <location>
        <begin position="33"/>
        <end position="54"/>
    </location>
</feature>
<feature type="transmembrane region" description="Helical" evidence="5">
    <location>
        <begin position="66"/>
        <end position="87"/>
    </location>
</feature>
<feature type="transmembrane region" description="Helical" evidence="5">
    <location>
        <begin position="93"/>
        <end position="114"/>
    </location>
</feature>
<gene>
    <name evidence="7" type="ORF">E1H14_05310</name>
</gene>
<dbReference type="Proteomes" id="UP000325302">
    <property type="component" value="Unassembled WGS sequence"/>
</dbReference>
<organism evidence="7 8">
    <name type="scientific">Nitrincola tapanii</name>
    <dbReference type="NCBI Taxonomy" id="1708751"/>
    <lineage>
        <taxon>Bacteria</taxon>
        <taxon>Pseudomonadati</taxon>
        <taxon>Pseudomonadota</taxon>
        <taxon>Gammaproteobacteria</taxon>
        <taxon>Oceanospirillales</taxon>
        <taxon>Oceanospirillaceae</taxon>
        <taxon>Nitrincola</taxon>
    </lineage>
</organism>
<dbReference type="PANTHER" id="PTHR22911">
    <property type="entry name" value="ACYL-MALONYL CONDENSING ENZYME-RELATED"/>
    <property type="match status" value="1"/>
</dbReference>
<keyword evidence="2 5" id="KW-0812">Transmembrane</keyword>
<dbReference type="AlphaFoldDB" id="A0A5A9W3S2"/>
<dbReference type="Pfam" id="PF00892">
    <property type="entry name" value="EamA"/>
    <property type="match status" value="2"/>
</dbReference>
<dbReference type="RefSeq" id="WP_149390413.1">
    <property type="nucleotide sequence ID" value="NZ_SMRS01000003.1"/>
</dbReference>
<protein>
    <submittedName>
        <fullName evidence="7">DMT family transporter</fullName>
    </submittedName>
</protein>
<name>A0A5A9W3S2_9GAMM</name>
<feature type="transmembrane region" description="Helical" evidence="5">
    <location>
        <begin position="121"/>
        <end position="139"/>
    </location>
</feature>
<evidence type="ECO:0000259" key="6">
    <source>
        <dbReference type="Pfam" id="PF00892"/>
    </source>
</evidence>